<evidence type="ECO:0008006" key="4">
    <source>
        <dbReference type="Google" id="ProtNLM"/>
    </source>
</evidence>
<dbReference type="Gene3D" id="3.40.1400.10">
    <property type="entry name" value="Sugar-phosphate isomerase, RpiB/LacA/LacB"/>
    <property type="match status" value="1"/>
</dbReference>
<reference evidence="2 3" key="1">
    <citation type="journal article" date="2015" name="Nature">
        <title>rRNA introns, odd ribosomes, and small enigmatic genomes across a large radiation of phyla.</title>
        <authorList>
            <person name="Brown C.T."/>
            <person name="Hug L.A."/>
            <person name="Thomas B.C."/>
            <person name="Sharon I."/>
            <person name="Castelle C.J."/>
            <person name="Singh A."/>
            <person name="Wilkins M.J."/>
            <person name="Williams K.H."/>
            <person name="Banfield J.F."/>
        </authorList>
    </citation>
    <scope>NUCLEOTIDE SEQUENCE [LARGE SCALE GENOMIC DNA]</scope>
</reference>
<evidence type="ECO:0000313" key="3">
    <source>
        <dbReference type="Proteomes" id="UP000033947"/>
    </source>
</evidence>
<dbReference type="PANTHER" id="PTHR30345">
    <property type="entry name" value="RIBOSE-5-PHOSPHATE ISOMERASE B"/>
    <property type="match status" value="1"/>
</dbReference>
<dbReference type="SUPFAM" id="SSF89623">
    <property type="entry name" value="Ribose/Galactose isomerase RpiB/AlsB"/>
    <property type="match status" value="1"/>
</dbReference>
<dbReference type="PANTHER" id="PTHR30345:SF0">
    <property type="entry name" value="DNA DAMAGE-REPAIR_TOLERATION PROTEIN DRT102"/>
    <property type="match status" value="1"/>
</dbReference>
<dbReference type="AlphaFoldDB" id="A0A0G0VP08"/>
<gene>
    <name evidence="2" type="ORF">UU55_C0013G0015</name>
</gene>
<proteinExistence type="inferred from homology"/>
<evidence type="ECO:0000256" key="1">
    <source>
        <dbReference type="ARBA" id="ARBA00008754"/>
    </source>
</evidence>
<sequence length="142" mass="16060">MIFLSSDHGGLEIKKEIARYLEEGGIPHEDLGPFTLDPNDDYPDYTEKLVRKMLETSDSKGVLICRNGVGVTIAANRYKGIRAGLSWNETHAASSRRDDNTNVLTLAADYVKIHEALTIFKAWMNTPFSNEERHKRRLAKIL</sequence>
<dbReference type="NCBIfam" id="TIGR00689">
    <property type="entry name" value="rpiB_lacA_lacB"/>
    <property type="match status" value="1"/>
</dbReference>
<comment type="similarity">
    <text evidence="1">Belongs to the LacAB/RpiB family.</text>
</comment>
<dbReference type="InterPro" id="IPR003500">
    <property type="entry name" value="RpiB_LacA_LacB"/>
</dbReference>
<dbReference type="Proteomes" id="UP000033947">
    <property type="component" value="Unassembled WGS sequence"/>
</dbReference>
<evidence type="ECO:0000313" key="2">
    <source>
        <dbReference type="EMBL" id="KKS02644.1"/>
    </source>
</evidence>
<dbReference type="GO" id="GO:0019316">
    <property type="term" value="P:D-allose catabolic process"/>
    <property type="evidence" value="ECO:0007669"/>
    <property type="project" value="TreeGrafter"/>
</dbReference>
<dbReference type="GO" id="GO:0004751">
    <property type="term" value="F:ribose-5-phosphate isomerase activity"/>
    <property type="evidence" value="ECO:0007669"/>
    <property type="project" value="TreeGrafter"/>
</dbReference>
<comment type="caution">
    <text evidence="2">The sequence shown here is derived from an EMBL/GenBank/DDBJ whole genome shotgun (WGS) entry which is preliminary data.</text>
</comment>
<dbReference type="Pfam" id="PF02502">
    <property type="entry name" value="LacAB_rpiB"/>
    <property type="match status" value="1"/>
</dbReference>
<dbReference type="PIRSF" id="PIRSF005384">
    <property type="entry name" value="RpiB_LacA_B"/>
    <property type="match status" value="1"/>
</dbReference>
<dbReference type="EMBL" id="LCBB01000013">
    <property type="protein sequence ID" value="KKS02644.1"/>
    <property type="molecule type" value="Genomic_DNA"/>
</dbReference>
<dbReference type="InterPro" id="IPR036569">
    <property type="entry name" value="RpiB_LacA_LacB_sf"/>
</dbReference>
<protein>
    <recommendedName>
        <fullName evidence="4">Ribose 5-phosphate isomerase B</fullName>
    </recommendedName>
</protein>
<dbReference type="GO" id="GO:0009052">
    <property type="term" value="P:pentose-phosphate shunt, non-oxidative branch"/>
    <property type="evidence" value="ECO:0007669"/>
    <property type="project" value="TreeGrafter"/>
</dbReference>
<organism evidence="2 3">
    <name type="scientific">candidate division WWE3 bacterium GW2011_GWC2_41_23</name>
    <dbReference type="NCBI Taxonomy" id="1619123"/>
    <lineage>
        <taxon>Bacteria</taxon>
        <taxon>Katanobacteria</taxon>
    </lineage>
</organism>
<name>A0A0G0VP08_UNCKA</name>
<accession>A0A0G0VP08</accession>
<dbReference type="NCBIfam" id="NF004051">
    <property type="entry name" value="PRK05571.1"/>
    <property type="match status" value="1"/>
</dbReference>